<name>A0A8H7V7B8_9FUNG</name>
<reference evidence="1" key="1">
    <citation type="submission" date="2020-12" db="EMBL/GenBank/DDBJ databases">
        <title>Metabolic potential, ecology and presence of endohyphal bacteria is reflected in genomic diversity of Mucoromycotina.</title>
        <authorList>
            <person name="Muszewska A."/>
            <person name="Okrasinska A."/>
            <person name="Steczkiewicz K."/>
            <person name="Drgas O."/>
            <person name="Orlowska M."/>
            <person name="Perlinska-Lenart U."/>
            <person name="Aleksandrzak-Piekarczyk T."/>
            <person name="Szatraj K."/>
            <person name="Zielenkiewicz U."/>
            <person name="Pilsyk S."/>
            <person name="Malc E."/>
            <person name="Mieczkowski P."/>
            <person name="Kruszewska J.S."/>
            <person name="Biernat P."/>
            <person name="Pawlowska J."/>
        </authorList>
    </citation>
    <scope>NUCLEOTIDE SEQUENCE</scope>
    <source>
        <strain evidence="1">CBS 226.32</strain>
    </source>
</reference>
<protein>
    <submittedName>
        <fullName evidence="1">Uncharacterized protein</fullName>
    </submittedName>
</protein>
<evidence type="ECO:0000313" key="1">
    <source>
        <dbReference type="EMBL" id="KAG2206078.1"/>
    </source>
</evidence>
<sequence>MDIELGTFLSSGQSVNVLSIDDAPHSEDSACSEDARITRELGEDAFPHYYDDTIKTDSEFDIQFVENEFFPWTKNTIKSSCHVKSNNYEFICIRQPHYQSSILLDLAKGKHKKLFK</sequence>
<dbReference type="EMBL" id="JAEPRC010000159">
    <property type="protein sequence ID" value="KAG2206078.1"/>
    <property type="molecule type" value="Genomic_DNA"/>
</dbReference>
<comment type="caution">
    <text evidence="1">The sequence shown here is derived from an EMBL/GenBank/DDBJ whole genome shotgun (WGS) entry which is preliminary data.</text>
</comment>
<dbReference type="Proteomes" id="UP000650833">
    <property type="component" value="Unassembled WGS sequence"/>
</dbReference>
<accession>A0A8H7V7B8</accession>
<evidence type="ECO:0000313" key="2">
    <source>
        <dbReference type="Proteomes" id="UP000650833"/>
    </source>
</evidence>
<keyword evidence="2" id="KW-1185">Reference proteome</keyword>
<dbReference type="AlphaFoldDB" id="A0A8H7V7B8"/>
<gene>
    <name evidence="1" type="ORF">INT46_010082</name>
</gene>
<organism evidence="1 2">
    <name type="scientific">Mucor plumbeus</name>
    <dbReference type="NCBI Taxonomy" id="97098"/>
    <lineage>
        <taxon>Eukaryota</taxon>
        <taxon>Fungi</taxon>
        <taxon>Fungi incertae sedis</taxon>
        <taxon>Mucoromycota</taxon>
        <taxon>Mucoromycotina</taxon>
        <taxon>Mucoromycetes</taxon>
        <taxon>Mucorales</taxon>
        <taxon>Mucorineae</taxon>
        <taxon>Mucoraceae</taxon>
        <taxon>Mucor</taxon>
    </lineage>
</organism>
<proteinExistence type="predicted"/>